<dbReference type="GO" id="GO:0003697">
    <property type="term" value="F:single-stranded DNA binding"/>
    <property type="evidence" value="ECO:0007669"/>
    <property type="project" value="InterPro"/>
</dbReference>
<dbReference type="RefSeq" id="XP_056520785.1">
    <property type="nucleotide sequence ID" value="XM_056667189.1"/>
</dbReference>
<dbReference type="CDD" id="cd14819">
    <property type="entry name" value="Translin"/>
    <property type="match status" value="1"/>
</dbReference>
<dbReference type="Pfam" id="PF01997">
    <property type="entry name" value="Translin"/>
    <property type="match status" value="1"/>
</dbReference>
<dbReference type="SUPFAM" id="SSF74784">
    <property type="entry name" value="Translin"/>
    <property type="match status" value="1"/>
</dbReference>
<accession>A0A9W9GW31</accession>
<dbReference type="GeneID" id="81406359"/>
<evidence type="ECO:0000313" key="9">
    <source>
        <dbReference type="Proteomes" id="UP001149079"/>
    </source>
</evidence>
<dbReference type="GO" id="GO:0003723">
    <property type="term" value="F:RNA binding"/>
    <property type="evidence" value="ECO:0007669"/>
    <property type="project" value="UniProtKB-KW"/>
</dbReference>
<comment type="similarity">
    <text evidence="3">Belongs to the translin family.</text>
</comment>
<reference evidence="8" key="2">
    <citation type="journal article" date="2023" name="IMA Fungus">
        <title>Comparative genomic study of the Penicillium genus elucidates a diverse pangenome and 15 lateral gene transfer events.</title>
        <authorList>
            <person name="Petersen C."/>
            <person name="Sorensen T."/>
            <person name="Nielsen M.R."/>
            <person name="Sondergaard T.E."/>
            <person name="Sorensen J.L."/>
            <person name="Fitzpatrick D.A."/>
            <person name="Frisvad J.C."/>
            <person name="Nielsen K.L."/>
        </authorList>
    </citation>
    <scope>NUCLEOTIDE SEQUENCE</scope>
    <source>
        <strain evidence="8">IBT 22155</strain>
    </source>
</reference>
<evidence type="ECO:0000256" key="6">
    <source>
        <dbReference type="ARBA" id="ARBA00023125"/>
    </source>
</evidence>
<evidence type="ECO:0000256" key="1">
    <source>
        <dbReference type="ARBA" id="ARBA00004123"/>
    </source>
</evidence>
<dbReference type="GO" id="GO:0043565">
    <property type="term" value="F:sequence-specific DNA binding"/>
    <property type="evidence" value="ECO:0007669"/>
    <property type="project" value="InterPro"/>
</dbReference>
<dbReference type="EMBL" id="JAPQKL010000005">
    <property type="protein sequence ID" value="KAJ5130406.1"/>
    <property type="molecule type" value="Genomic_DNA"/>
</dbReference>
<dbReference type="GO" id="GO:0016070">
    <property type="term" value="P:RNA metabolic process"/>
    <property type="evidence" value="ECO:0007669"/>
    <property type="project" value="InterPro"/>
</dbReference>
<evidence type="ECO:0000256" key="3">
    <source>
        <dbReference type="ARBA" id="ARBA00005902"/>
    </source>
</evidence>
<sequence>MIDQLIFENLQTKIDEESTVRDELHEIIQSLARRGYLFQLGRHFRVDVAAWSQELTVDYAGRSTQAILSRAHSTPADQLKPVLGDATKEILAQKQEVARLRAVADKHPFYKYNGLWTRELQNLVASIELCAWLGGLQEHKGPSSTSFMTIEDVGKFLEIPVNLKEEDAFHLTIEEYLLALIAMVEELSRLAVNSVTLGDYNRPMEISNFIKELFAGFQLLNLKNDILRKRSDGIKYSVKKVEDVVYDLSLRNLVPKGGASA</sequence>
<comment type="subcellular location">
    <subcellularLocation>
        <location evidence="2">Cytoplasm</location>
    </subcellularLocation>
    <subcellularLocation>
        <location evidence="1">Nucleus</location>
    </subcellularLocation>
</comment>
<evidence type="ECO:0008006" key="10">
    <source>
        <dbReference type="Google" id="ProtNLM"/>
    </source>
</evidence>
<evidence type="ECO:0000313" key="8">
    <source>
        <dbReference type="EMBL" id="KAJ5130406.1"/>
    </source>
</evidence>
<gene>
    <name evidence="8" type="ORF">N7515_006445</name>
</gene>
<dbReference type="InterPro" id="IPR016068">
    <property type="entry name" value="Translin_N"/>
</dbReference>
<dbReference type="InterPro" id="IPR033956">
    <property type="entry name" value="Translin"/>
</dbReference>
<keyword evidence="7" id="KW-0539">Nucleus</keyword>
<keyword evidence="5" id="KW-0694">RNA-binding</keyword>
<keyword evidence="6" id="KW-0238">DNA-binding</keyword>
<dbReference type="PANTHER" id="PTHR10741">
    <property type="entry name" value="TRANSLIN AND TRANSLIN ASSOCIATED PROTEIN X"/>
    <property type="match status" value="1"/>
</dbReference>
<dbReference type="FunFam" id="1.20.58.200:FF:000002">
    <property type="entry name" value="Putative translin"/>
    <property type="match status" value="1"/>
</dbReference>
<proteinExistence type="inferred from homology"/>
<comment type="caution">
    <text evidence="8">The sequence shown here is derived from an EMBL/GenBank/DDBJ whole genome shotgun (WGS) entry which is preliminary data.</text>
</comment>
<dbReference type="GO" id="GO:0005634">
    <property type="term" value="C:nucleus"/>
    <property type="evidence" value="ECO:0007669"/>
    <property type="project" value="UniProtKB-SubCell"/>
</dbReference>
<name>A0A9W9GW31_9EURO</name>
<organism evidence="8 9">
    <name type="scientific">Penicillium bovifimosum</name>
    <dbReference type="NCBI Taxonomy" id="126998"/>
    <lineage>
        <taxon>Eukaryota</taxon>
        <taxon>Fungi</taxon>
        <taxon>Dikarya</taxon>
        <taxon>Ascomycota</taxon>
        <taxon>Pezizomycotina</taxon>
        <taxon>Eurotiomycetes</taxon>
        <taxon>Eurotiomycetidae</taxon>
        <taxon>Eurotiales</taxon>
        <taxon>Aspergillaceae</taxon>
        <taxon>Penicillium</taxon>
    </lineage>
</organism>
<protein>
    <recommendedName>
        <fullName evidence="10">Translin</fullName>
    </recommendedName>
</protein>
<evidence type="ECO:0000256" key="7">
    <source>
        <dbReference type="ARBA" id="ARBA00023242"/>
    </source>
</evidence>
<evidence type="ECO:0000256" key="5">
    <source>
        <dbReference type="ARBA" id="ARBA00022884"/>
    </source>
</evidence>
<keyword evidence="9" id="KW-1185">Reference proteome</keyword>
<evidence type="ECO:0000256" key="2">
    <source>
        <dbReference type="ARBA" id="ARBA00004496"/>
    </source>
</evidence>
<dbReference type="InterPro" id="IPR016069">
    <property type="entry name" value="Translin_C"/>
</dbReference>
<dbReference type="InterPro" id="IPR002848">
    <property type="entry name" value="Translin_fam"/>
</dbReference>
<dbReference type="Proteomes" id="UP001149079">
    <property type="component" value="Unassembled WGS sequence"/>
</dbReference>
<dbReference type="OrthoDB" id="829at2759"/>
<evidence type="ECO:0000256" key="4">
    <source>
        <dbReference type="ARBA" id="ARBA00022490"/>
    </source>
</evidence>
<reference evidence="8" key="1">
    <citation type="submission" date="2022-11" db="EMBL/GenBank/DDBJ databases">
        <authorList>
            <person name="Petersen C."/>
        </authorList>
    </citation>
    <scope>NUCLEOTIDE SEQUENCE</scope>
    <source>
        <strain evidence="8">IBT 22155</strain>
    </source>
</reference>
<dbReference type="InterPro" id="IPR036081">
    <property type="entry name" value="Translin_sf"/>
</dbReference>
<dbReference type="Gene3D" id="1.20.58.190">
    <property type="entry name" value="Translin, domain 1"/>
    <property type="match status" value="1"/>
</dbReference>
<dbReference type="AlphaFoldDB" id="A0A9W9GW31"/>
<dbReference type="Gene3D" id="1.20.58.200">
    <property type="entry name" value="Translin, domain 2"/>
    <property type="match status" value="1"/>
</dbReference>
<dbReference type="GO" id="GO:0005737">
    <property type="term" value="C:cytoplasm"/>
    <property type="evidence" value="ECO:0007669"/>
    <property type="project" value="UniProtKB-SubCell"/>
</dbReference>
<keyword evidence="4" id="KW-0963">Cytoplasm</keyword>